<evidence type="ECO:0000256" key="1">
    <source>
        <dbReference type="SAM" id="Coils"/>
    </source>
</evidence>
<dbReference type="PANTHER" id="PTHR34554">
    <property type="entry name" value="RGS1-HXK1-INTERACTING PROTEIN 1"/>
    <property type="match status" value="1"/>
</dbReference>
<name>A0A6U0XHU4_9CHLO</name>
<sequence length="249" mass="27302">MSSEDSFNIQSTIDSVKKSVDDVIAQASSTFDSGVRTVSKSIFNGLNVAADVKNDASSELKVYAGEAEKYVSAGVEKYNELENIAVSQLKAGIKWSIDNPEISYSVLGVTTILALPATRWLLYRATIGRFQNAENIFNSNIAKLESVKSNSEKFALEITKLEERRISAEAEFKNSIAKLKATRDEFQRLASQVSKNQKAAASVVEELRGLKQFENSAQARSEAATKLSDLKKAASSISKSIYRINVKDI</sequence>
<dbReference type="AlphaFoldDB" id="A0A6U0XHU4"/>
<feature type="coiled-coil region" evidence="1">
    <location>
        <begin position="144"/>
        <end position="196"/>
    </location>
</feature>
<gene>
    <name evidence="2" type="ORF">PPAR00522_LOCUS16029</name>
</gene>
<reference evidence="2" key="1">
    <citation type="submission" date="2021-01" db="EMBL/GenBank/DDBJ databases">
        <authorList>
            <person name="Corre E."/>
            <person name="Pelletier E."/>
            <person name="Niang G."/>
            <person name="Scheremetjew M."/>
            <person name="Finn R."/>
            <person name="Kale V."/>
            <person name="Holt S."/>
            <person name="Cochrane G."/>
            <person name="Meng A."/>
            <person name="Brown T."/>
            <person name="Cohen L."/>
        </authorList>
    </citation>
    <scope>NUCLEOTIDE SEQUENCE</scope>
    <source>
        <strain evidence="2">SAG 63-3</strain>
    </source>
</reference>
<keyword evidence="1" id="KW-0175">Coiled coil</keyword>
<dbReference type="InterPro" id="IPR053284">
    <property type="entry name" value="RGS1-HXK1_interactor"/>
</dbReference>
<proteinExistence type="predicted"/>
<accession>A0A6U0XHU4</accession>
<organism evidence="2">
    <name type="scientific">Polytomella parva</name>
    <dbReference type="NCBI Taxonomy" id="51329"/>
    <lineage>
        <taxon>Eukaryota</taxon>
        <taxon>Viridiplantae</taxon>
        <taxon>Chlorophyta</taxon>
        <taxon>core chlorophytes</taxon>
        <taxon>Chlorophyceae</taxon>
        <taxon>CS clade</taxon>
        <taxon>Chlamydomonadales</taxon>
        <taxon>Chlamydomonadaceae</taxon>
        <taxon>Polytomella</taxon>
    </lineage>
</organism>
<evidence type="ECO:0000313" key="2">
    <source>
        <dbReference type="EMBL" id="CAD8782405.1"/>
    </source>
</evidence>
<dbReference type="EMBL" id="HBFM01024707">
    <property type="protein sequence ID" value="CAD8782405.1"/>
    <property type="molecule type" value="Transcribed_RNA"/>
</dbReference>
<protein>
    <submittedName>
        <fullName evidence="2">Uncharacterized protein</fullName>
    </submittedName>
</protein>
<dbReference type="PANTHER" id="PTHR34554:SF2">
    <property type="entry name" value="RGS1-HXK1-INTERACTING PROTEIN 1"/>
    <property type="match status" value="1"/>
</dbReference>